<name>A0AAD8URE4_BABGI</name>
<feature type="chain" id="PRO_5042112392" evidence="1">
    <location>
        <begin position="23"/>
        <end position="95"/>
    </location>
</feature>
<dbReference type="AlphaFoldDB" id="A0AAD8URE4"/>
<keyword evidence="1" id="KW-0732">Signal</keyword>
<evidence type="ECO:0000256" key="1">
    <source>
        <dbReference type="SAM" id="SignalP"/>
    </source>
</evidence>
<comment type="caution">
    <text evidence="2">The sequence shown here is derived from an EMBL/GenBank/DDBJ whole genome shotgun (WGS) entry which is preliminary data.</text>
</comment>
<protein>
    <submittedName>
        <fullName evidence="2">Uncharacterized protein</fullName>
    </submittedName>
</protein>
<sequence length="95" mass="10817">MAWPSAATWVVLLLSAIASVYSKDELLNLDIPENHGTQQIYEAFKAEPKETHIEERVADLVAHTATEENRKELDPFTAQCVRDFSQPCPEKWESM</sequence>
<accession>A0AAD8URE4</accession>
<reference evidence="2" key="1">
    <citation type="submission" date="2023-08" db="EMBL/GenBank/DDBJ databases">
        <title>Draft sequence of the Babesia gibsoni genome.</title>
        <authorList>
            <person name="Yamagishi J.Y."/>
            <person name="Xuan X.X."/>
        </authorList>
    </citation>
    <scope>NUCLEOTIDE SEQUENCE</scope>
    <source>
        <strain evidence="2">Azabu</strain>
    </source>
</reference>
<proteinExistence type="predicted"/>
<evidence type="ECO:0000313" key="2">
    <source>
        <dbReference type="EMBL" id="KAK1444310.1"/>
    </source>
</evidence>
<keyword evidence="3" id="KW-1185">Reference proteome</keyword>
<dbReference type="EMBL" id="JAVEPI010000001">
    <property type="protein sequence ID" value="KAK1444310.1"/>
    <property type="molecule type" value="Genomic_DNA"/>
</dbReference>
<gene>
    <name evidence="2" type="ORF">BgAZ_102160</name>
</gene>
<feature type="signal peptide" evidence="1">
    <location>
        <begin position="1"/>
        <end position="22"/>
    </location>
</feature>
<evidence type="ECO:0000313" key="3">
    <source>
        <dbReference type="Proteomes" id="UP001230268"/>
    </source>
</evidence>
<organism evidence="2 3">
    <name type="scientific">Babesia gibsoni</name>
    <dbReference type="NCBI Taxonomy" id="33632"/>
    <lineage>
        <taxon>Eukaryota</taxon>
        <taxon>Sar</taxon>
        <taxon>Alveolata</taxon>
        <taxon>Apicomplexa</taxon>
        <taxon>Aconoidasida</taxon>
        <taxon>Piroplasmida</taxon>
        <taxon>Babesiidae</taxon>
        <taxon>Babesia</taxon>
    </lineage>
</organism>
<dbReference type="Proteomes" id="UP001230268">
    <property type="component" value="Unassembled WGS sequence"/>
</dbReference>